<reference evidence="2" key="1">
    <citation type="submission" date="2020-03" db="EMBL/GenBank/DDBJ databases">
        <title>A high-quality chromosome-level genome assembly of a woody plant with both climbing and erect habits, Rhamnella rubrinervis.</title>
        <authorList>
            <person name="Lu Z."/>
            <person name="Yang Y."/>
            <person name="Zhu X."/>
            <person name="Sun Y."/>
        </authorList>
    </citation>
    <scope>NUCLEOTIDE SEQUENCE</scope>
    <source>
        <strain evidence="2">BYM</strain>
        <tissue evidence="2">Leaf</tissue>
    </source>
</reference>
<evidence type="ECO:0000313" key="2">
    <source>
        <dbReference type="EMBL" id="KAF3432443.1"/>
    </source>
</evidence>
<feature type="compositionally biased region" description="Acidic residues" evidence="1">
    <location>
        <begin position="51"/>
        <end position="61"/>
    </location>
</feature>
<dbReference type="Proteomes" id="UP000796880">
    <property type="component" value="Unassembled WGS sequence"/>
</dbReference>
<evidence type="ECO:0000256" key="1">
    <source>
        <dbReference type="SAM" id="MobiDB-lite"/>
    </source>
</evidence>
<accession>A0A8K0DNZ1</accession>
<comment type="caution">
    <text evidence="2">The sequence shown here is derived from an EMBL/GenBank/DDBJ whole genome shotgun (WGS) entry which is preliminary data.</text>
</comment>
<proteinExistence type="predicted"/>
<dbReference type="AlphaFoldDB" id="A0A8K0DNZ1"/>
<feature type="region of interest" description="Disordered" evidence="1">
    <location>
        <begin position="31"/>
        <end position="63"/>
    </location>
</feature>
<organism evidence="2 3">
    <name type="scientific">Rhamnella rubrinervis</name>
    <dbReference type="NCBI Taxonomy" id="2594499"/>
    <lineage>
        <taxon>Eukaryota</taxon>
        <taxon>Viridiplantae</taxon>
        <taxon>Streptophyta</taxon>
        <taxon>Embryophyta</taxon>
        <taxon>Tracheophyta</taxon>
        <taxon>Spermatophyta</taxon>
        <taxon>Magnoliopsida</taxon>
        <taxon>eudicotyledons</taxon>
        <taxon>Gunneridae</taxon>
        <taxon>Pentapetalae</taxon>
        <taxon>rosids</taxon>
        <taxon>fabids</taxon>
        <taxon>Rosales</taxon>
        <taxon>Rhamnaceae</taxon>
        <taxon>rhamnoid group</taxon>
        <taxon>Rhamneae</taxon>
        <taxon>Rhamnella</taxon>
    </lineage>
</organism>
<gene>
    <name evidence="2" type="ORF">FNV43_RR27183</name>
</gene>
<keyword evidence="3" id="KW-1185">Reference proteome</keyword>
<name>A0A8K0DNZ1_9ROSA</name>
<sequence>MVQLLSRVSYLLYGRRDAPVVEPETALVVTPAREPSLGSSVDPKKDPVEDIEKDPEEDSIGSDDFVPFSYSLKLVDLEDFDP</sequence>
<dbReference type="EMBL" id="VOIH02000012">
    <property type="protein sequence ID" value="KAF3432443.1"/>
    <property type="molecule type" value="Genomic_DNA"/>
</dbReference>
<evidence type="ECO:0000313" key="3">
    <source>
        <dbReference type="Proteomes" id="UP000796880"/>
    </source>
</evidence>
<protein>
    <submittedName>
        <fullName evidence="2">Uncharacterized protein</fullName>
    </submittedName>
</protein>